<dbReference type="EMBL" id="JAFBEB010000006">
    <property type="protein sequence ID" value="MBM7590471.1"/>
    <property type="molecule type" value="Genomic_DNA"/>
</dbReference>
<sequence>MGMPIEQSKQTAASPPDVKNEYYEARDFSELYDEYFDRVNRYLRYRVHNPWDADDLTTTVFLKALEKFDQYSRTSPFASWIFRIAHNAFIDFLRKNRELPMDQGEMFLGETDDTWQPEQQALSNEEVELLKDRLELLTQDQKDVLTLRYFADLKINQVAEVLGKTESSVKMISYRALQRLQKMYKEGHRDER</sequence>
<dbReference type="NCBIfam" id="TIGR02937">
    <property type="entry name" value="sigma70-ECF"/>
    <property type="match status" value="1"/>
</dbReference>
<dbReference type="Proteomes" id="UP000717624">
    <property type="component" value="Unassembled WGS sequence"/>
</dbReference>
<evidence type="ECO:0000313" key="9">
    <source>
        <dbReference type="Proteomes" id="UP000717624"/>
    </source>
</evidence>
<keyword evidence="3" id="KW-0731">Sigma factor</keyword>
<dbReference type="Gene3D" id="1.10.1740.10">
    <property type="match status" value="1"/>
</dbReference>
<evidence type="ECO:0000259" key="7">
    <source>
        <dbReference type="Pfam" id="PF04545"/>
    </source>
</evidence>
<dbReference type="GO" id="GO:0003677">
    <property type="term" value="F:DNA binding"/>
    <property type="evidence" value="ECO:0007669"/>
    <property type="project" value="UniProtKB-KW"/>
</dbReference>
<evidence type="ECO:0000256" key="2">
    <source>
        <dbReference type="ARBA" id="ARBA00023015"/>
    </source>
</evidence>
<evidence type="ECO:0000256" key="5">
    <source>
        <dbReference type="ARBA" id="ARBA00023163"/>
    </source>
</evidence>
<organism evidence="8 9">
    <name type="scientific">Brevibacillus fulvus</name>
    <dbReference type="NCBI Taxonomy" id="1125967"/>
    <lineage>
        <taxon>Bacteria</taxon>
        <taxon>Bacillati</taxon>
        <taxon>Bacillota</taxon>
        <taxon>Bacilli</taxon>
        <taxon>Bacillales</taxon>
        <taxon>Paenibacillaceae</taxon>
        <taxon>Brevibacillus</taxon>
    </lineage>
</organism>
<keyword evidence="5" id="KW-0804">Transcription</keyword>
<dbReference type="SUPFAM" id="SSF88659">
    <property type="entry name" value="Sigma3 and sigma4 domains of RNA polymerase sigma factors"/>
    <property type="match status" value="1"/>
</dbReference>
<reference evidence="8" key="1">
    <citation type="submission" date="2021-01" db="EMBL/GenBank/DDBJ databases">
        <title>Genomic Encyclopedia of Type Strains, Phase IV (KMG-IV): sequencing the most valuable type-strain genomes for metagenomic binning, comparative biology and taxonomic classification.</title>
        <authorList>
            <person name="Goeker M."/>
        </authorList>
    </citation>
    <scope>NUCLEOTIDE SEQUENCE</scope>
    <source>
        <strain evidence="8">DSM 25523</strain>
    </source>
</reference>
<feature type="domain" description="RNA polymerase sigma-70 region 4" evidence="7">
    <location>
        <begin position="134"/>
        <end position="182"/>
    </location>
</feature>
<gene>
    <name evidence="8" type="ORF">JOD01_002075</name>
</gene>
<dbReference type="AlphaFoldDB" id="A0A938XZ58"/>
<feature type="domain" description="RNA polymerase sigma-70 region 2" evidence="6">
    <location>
        <begin position="31"/>
        <end position="97"/>
    </location>
</feature>
<proteinExistence type="inferred from homology"/>
<dbReference type="InterPro" id="IPR013324">
    <property type="entry name" value="RNA_pol_sigma_r3/r4-like"/>
</dbReference>
<accession>A0A938XZ58</accession>
<dbReference type="GO" id="GO:0016987">
    <property type="term" value="F:sigma factor activity"/>
    <property type="evidence" value="ECO:0007669"/>
    <property type="project" value="UniProtKB-KW"/>
</dbReference>
<dbReference type="Pfam" id="PF04542">
    <property type="entry name" value="Sigma70_r2"/>
    <property type="match status" value="1"/>
</dbReference>
<evidence type="ECO:0000259" key="6">
    <source>
        <dbReference type="Pfam" id="PF04542"/>
    </source>
</evidence>
<dbReference type="InterPro" id="IPR036388">
    <property type="entry name" value="WH-like_DNA-bd_sf"/>
</dbReference>
<evidence type="ECO:0000256" key="4">
    <source>
        <dbReference type="ARBA" id="ARBA00023125"/>
    </source>
</evidence>
<dbReference type="InterPro" id="IPR007630">
    <property type="entry name" value="RNA_pol_sigma70_r4"/>
</dbReference>
<keyword evidence="2" id="KW-0805">Transcription regulation</keyword>
<dbReference type="RefSeq" id="WP_204518221.1">
    <property type="nucleotide sequence ID" value="NZ_BAABIN010000002.1"/>
</dbReference>
<keyword evidence="4" id="KW-0238">DNA-binding</keyword>
<dbReference type="InterPro" id="IPR013325">
    <property type="entry name" value="RNA_pol_sigma_r2"/>
</dbReference>
<dbReference type="Pfam" id="PF04545">
    <property type="entry name" value="Sigma70_r4"/>
    <property type="match status" value="1"/>
</dbReference>
<evidence type="ECO:0000256" key="3">
    <source>
        <dbReference type="ARBA" id="ARBA00023082"/>
    </source>
</evidence>
<dbReference type="InterPro" id="IPR039425">
    <property type="entry name" value="RNA_pol_sigma-70-like"/>
</dbReference>
<dbReference type="SUPFAM" id="SSF88946">
    <property type="entry name" value="Sigma2 domain of RNA polymerase sigma factors"/>
    <property type="match status" value="1"/>
</dbReference>
<dbReference type="Gene3D" id="1.10.10.10">
    <property type="entry name" value="Winged helix-like DNA-binding domain superfamily/Winged helix DNA-binding domain"/>
    <property type="match status" value="1"/>
</dbReference>
<dbReference type="GO" id="GO:0006352">
    <property type="term" value="P:DNA-templated transcription initiation"/>
    <property type="evidence" value="ECO:0007669"/>
    <property type="project" value="InterPro"/>
</dbReference>
<dbReference type="PANTHER" id="PTHR43133:SF52">
    <property type="entry name" value="ECF RNA POLYMERASE SIGMA FACTOR SIGL"/>
    <property type="match status" value="1"/>
</dbReference>
<comment type="similarity">
    <text evidence="1">Belongs to the sigma-70 factor family. ECF subfamily.</text>
</comment>
<dbReference type="PANTHER" id="PTHR43133">
    <property type="entry name" value="RNA POLYMERASE ECF-TYPE SIGMA FACTO"/>
    <property type="match status" value="1"/>
</dbReference>
<dbReference type="CDD" id="cd06171">
    <property type="entry name" value="Sigma70_r4"/>
    <property type="match status" value="1"/>
</dbReference>
<name>A0A938XZ58_9BACL</name>
<dbReference type="InterPro" id="IPR014284">
    <property type="entry name" value="RNA_pol_sigma-70_dom"/>
</dbReference>
<evidence type="ECO:0000256" key="1">
    <source>
        <dbReference type="ARBA" id="ARBA00010641"/>
    </source>
</evidence>
<protein>
    <submittedName>
        <fullName evidence="8">RNA polymerase sigma-70 factor (ECF subfamily)</fullName>
    </submittedName>
</protein>
<comment type="caution">
    <text evidence="8">The sequence shown here is derived from an EMBL/GenBank/DDBJ whole genome shotgun (WGS) entry which is preliminary data.</text>
</comment>
<dbReference type="InterPro" id="IPR007627">
    <property type="entry name" value="RNA_pol_sigma70_r2"/>
</dbReference>
<keyword evidence="9" id="KW-1185">Reference proteome</keyword>
<evidence type="ECO:0000313" key="8">
    <source>
        <dbReference type="EMBL" id="MBM7590471.1"/>
    </source>
</evidence>